<dbReference type="EMBL" id="JALNTZ010000002">
    <property type="protein sequence ID" value="KAJ3661761.1"/>
    <property type="molecule type" value="Genomic_DNA"/>
</dbReference>
<protein>
    <submittedName>
        <fullName evidence="2">Uncharacterized protein</fullName>
    </submittedName>
</protein>
<dbReference type="AlphaFoldDB" id="A0AA38MML8"/>
<accession>A0AA38MML8</accession>
<dbReference type="Proteomes" id="UP001168821">
    <property type="component" value="Unassembled WGS sequence"/>
</dbReference>
<gene>
    <name evidence="2" type="ORF">Zmor_006146</name>
</gene>
<keyword evidence="3" id="KW-1185">Reference proteome</keyword>
<name>A0AA38MML8_9CUCU</name>
<dbReference type="InterPro" id="IPR011010">
    <property type="entry name" value="DNA_brk_join_enz"/>
</dbReference>
<evidence type="ECO:0000313" key="2">
    <source>
        <dbReference type="EMBL" id="KAJ3661761.1"/>
    </source>
</evidence>
<dbReference type="SUPFAM" id="SSF56349">
    <property type="entry name" value="DNA breaking-rejoining enzymes"/>
    <property type="match status" value="1"/>
</dbReference>
<proteinExistence type="predicted"/>
<sequence>MSTSDEDTSVCTPPEIRKEASNVQCDQLLPQKSKEFYLKVYAQFKDWCKIKKVAKVSENVLLVYMEEKAKNKKASSLWATFSMLKQTLKLKENVDISKYYKVIAFLKRKNDSYTPKKAAVFEKHQITKFILEAPDEIFLSSKVILIIGIAGACRTDELCNMKMTDRKHPDIDILKSNETLETELTEKRKKPQLDEDNSSVEHDTNVDKLKLTDPCTPNKSLSTASTITLRAPVLLRHRKAPRMVSAEEIDILKELIILLQPFEEVTKEISGQGYVTSSKVIPMVNCVLKKLNTLLPITSEGVLLKHNIIKEMEKRFSKIEEVKLLAISTILDPRFKKIHFDKSTACAQAISDINKCLFEDNDHETETHLPQKIKNTESPSIWCSFMNN</sequence>
<evidence type="ECO:0000256" key="1">
    <source>
        <dbReference type="SAM" id="MobiDB-lite"/>
    </source>
</evidence>
<comment type="caution">
    <text evidence="2">The sequence shown here is derived from an EMBL/GenBank/DDBJ whole genome shotgun (WGS) entry which is preliminary data.</text>
</comment>
<feature type="region of interest" description="Disordered" evidence="1">
    <location>
        <begin position="183"/>
        <end position="204"/>
    </location>
</feature>
<organism evidence="2 3">
    <name type="scientific">Zophobas morio</name>
    <dbReference type="NCBI Taxonomy" id="2755281"/>
    <lineage>
        <taxon>Eukaryota</taxon>
        <taxon>Metazoa</taxon>
        <taxon>Ecdysozoa</taxon>
        <taxon>Arthropoda</taxon>
        <taxon>Hexapoda</taxon>
        <taxon>Insecta</taxon>
        <taxon>Pterygota</taxon>
        <taxon>Neoptera</taxon>
        <taxon>Endopterygota</taxon>
        <taxon>Coleoptera</taxon>
        <taxon>Polyphaga</taxon>
        <taxon>Cucujiformia</taxon>
        <taxon>Tenebrionidae</taxon>
        <taxon>Zophobas</taxon>
    </lineage>
</organism>
<evidence type="ECO:0000313" key="3">
    <source>
        <dbReference type="Proteomes" id="UP001168821"/>
    </source>
</evidence>
<dbReference type="SUPFAM" id="SSF53098">
    <property type="entry name" value="Ribonuclease H-like"/>
    <property type="match status" value="1"/>
</dbReference>
<reference evidence="2" key="1">
    <citation type="journal article" date="2023" name="G3 (Bethesda)">
        <title>Whole genome assemblies of Zophobas morio and Tenebrio molitor.</title>
        <authorList>
            <person name="Kaur S."/>
            <person name="Stinson S.A."/>
            <person name="diCenzo G.C."/>
        </authorList>
    </citation>
    <scope>NUCLEOTIDE SEQUENCE</scope>
    <source>
        <strain evidence="2">QUZm001</strain>
    </source>
</reference>
<dbReference type="GO" id="GO:0003677">
    <property type="term" value="F:DNA binding"/>
    <property type="evidence" value="ECO:0007669"/>
    <property type="project" value="InterPro"/>
</dbReference>
<dbReference type="InterPro" id="IPR012337">
    <property type="entry name" value="RNaseH-like_sf"/>
</dbReference>